<dbReference type="GeneID" id="117150675"/>
<dbReference type="RefSeq" id="XP_033173571.1">
    <property type="nucleotide sequence ID" value="XM_033317680.1"/>
</dbReference>
<keyword evidence="3" id="KW-1185">Reference proteome</keyword>
<gene>
    <name evidence="4" type="primary">LOC117150675</name>
</gene>
<dbReference type="Proteomes" id="UP000515162">
    <property type="component" value="Chromosome 2L"/>
</dbReference>
<accession>A0A6P8LGT0</accession>
<proteinExistence type="predicted"/>
<evidence type="ECO:0000313" key="4">
    <source>
        <dbReference type="RefSeq" id="XP_033173571.1"/>
    </source>
</evidence>
<dbReference type="PROSITE" id="PS51257">
    <property type="entry name" value="PROKAR_LIPOPROTEIN"/>
    <property type="match status" value="1"/>
</dbReference>
<sequence>MHSNKSSVLLLALAISASCVVATPHLQFLDGIFDSIPQTGLHIISGFVNATRNGTAIAGEFLDSIRNSSAQYTHETIEFAHKIADAVHRAASEAIVDFSVTLQASIDIVHQHVGLVRNILQQKALKDALATLQTVTAVVNDLEVAVHNLNDQLDEKKQEYSAIIQVKWSLWTDDQLNRVDELTNGVGNEEAEEIMNELVSRYSGYLHSCLEELQAQQATYEQNVQEAIVKYHNATNKLTAQVKLCAQFNLNYLSCRNGINTELRALDSAPAELLTLKLQGIRLLAIGLNANGCVGQTLADHELEKASVELKLDEIIRQYQEQQDGETTTIS</sequence>
<evidence type="ECO:0000256" key="2">
    <source>
        <dbReference type="SAM" id="SignalP"/>
    </source>
</evidence>
<dbReference type="AlphaFoldDB" id="A0A6P8LGT0"/>
<reference evidence="4" key="1">
    <citation type="submission" date="2025-08" db="UniProtKB">
        <authorList>
            <consortium name="RefSeq"/>
        </authorList>
    </citation>
    <scope>IDENTIFICATION</scope>
    <source>
        <strain evidence="4">Mau12</strain>
        <tissue evidence="4">Whole Body</tissue>
    </source>
</reference>
<keyword evidence="2" id="KW-0732">Signal</keyword>
<feature type="coiled-coil region" evidence="1">
    <location>
        <begin position="139"/>
        <end position="166"/>
    </location>
</feature>
<feature type="chain" id="PRO_5027866025" evidence="2">
    <location>
        <begin position="23"/>
        <end position="331"/>
    </location>
</feature>
<evidence type="ECO:0000313" key="3">
    <source>
        <dbReference type="Proteomes" id="UP000515162"/>
    </source>
</evidence>
<protein>
    <submittedName>
        <fullName evidence="4">Uncharacterized protein LOC117150675</fullName>
    </submittedName>
</protein>
<name>A0A6P8LGT0_DROMA</name>
<keyword evidence="1" id="KW-0175">Coiled coil</keyword>
<evidence type="ECO:0000256" key="1">
    <source>
        <dbReference type="SAM" id="Coils"/>
    </source>
</evidence>
<organism evidence="3 4">
    <name type="scientific">Drosophila mauritiana</name>
    <name type="common">Fruit fly</name>
    <dbReference type="NCBI Taxonomy" id="7226"/>
    <lineage>
        <taxon>Eukaryota</taxon>
        <taxon>Metazoa</taxon>
        <taxon>Ecdysozoa</taxon>
        <taxon>Arthropoda</taxon>
        <taxon>Hexapoda</taxon>
        <taxon>Insecta</taxon>
        <taxon>Pterygota</taxon>
        <taxon>Neoptera</taxon>
        <taxon>Endopterygota</taxon>
        <taxon>Diptera</taxon>
        <taxon>Brachycera</taxon>
        <taxon>Muscomorpha</taxon>
        <taxon>Ephydroidea</taxon>
        <taxon>Drosophilidae</taxon>
        <taxon>Drosophila</taxon>
        <taxon>Sophophora</taxon>
    </lineage>
</organism>
<feature type="signal peptide" evidence="2">
    <location>
        <begin position="1"/>
        <end position="22"/>
    </location>
</feature>